<reference evidence="2" key="1">
    <citation type="submission" date="2024-05" db="EMBL/GenBank/DDBJ databases">
        <title>Whole genome shotgun sequence of Streptomyces violascens NBRC 12920.</title>
        <authorList>
            <person name="Komaki H."/>
            <person name="Tamura T."/>
        </authorList>
    </citation>
    <scope>NUCLEOTIDE SEQUENCE</scope>
    <source>
        <strain evidence="2">NBRC 12920</strain>
    </source>
</reference>
<gene>
    <name evidence="2" type="ORF">Sviol_45920</name>
</gene>
<comment type="caution">
    <text evidence="2">The sequence shown here is derived from an EMBL/GenBank/DDBJ whole genome shotgun (WGS) entry which is preliminary data.</text>
</comment>
<dbReference type="InterPro" id="IPR036390">
    <property type="entry name" value="WH_DNA-bd_sf"/>
</dbReference>
<evidence type="ECO:0000313" key="2">
    <source>
        <dbReference type="EMBL" id="GHI40184.1"/>
    </source>
</evidence>
<organism evidence="2 3">
    <name type="scientific">Streptomyces violascens</name>
    <dbReference type="NCBI Taxonomy" id="67381"/>
    <lineage>
        <taxon>Bacteria</taxon>
        <taxon>Bacillati</taxon>
        <taxon>Actinomycetota</taxon>
        <taxon>Actinomycetes</taxon>
        <taxon>Kitasatosporales</taxon>
        <taxon>Streptomycetaceae</taxon>
        <taxon>Streptomyces</taxon>
    </lineage>
</organism>
<proteinExistence type="predicted"/>
<dbReference type="InterPro" id="IPR036388">
    <property type="entry name" value="WH-like_DNA-bd_sf"/>
</dbReference>
<dbReference type="Gene3D" id="1.10.10.10">
    <property type="entry name" value="Winged helix-like DNA-binding domain superfamily/Winged helix DNA-binding domain"/>
    <property type="match status" value="1"/>
</dbReference>
<name>A0ABQ3QSE1_9ACTN</name>
<protein>
    <recommendedName>
        <fullName evidence="1">HTH marR-type domain-containing protein</fullName>
    </recommendedName>
</protein>
<dbReference type="SUPFAM" id="SSF46785">
    <property type="entry name" value="Winged helix' DNA-binding domain"/>
    <property type="match status" value="1"/>
</dbReference>
<dbReference type="Proteomes" id="UP001050808">
    <property type="component" value="Unassembled WGS sequence"/>
</dbReference>
<dbReference type="EMBL" id="BNDY01000017">
    <property type="protein sequence ID" value="GHI40184.1"/>
    <property type="molecule type" value="Genomic_DNA"/>
</dbReference>
<evidence type="ECO:0000313" key="3">
    <source>
        <dbReference type="Proteomes" id="UP001050808"/>
    </source>
</evidence>
<evidence type="ECO:0000259" key="1">
    <source>
        <dbReference type="Pfam" id="PF12802"/>
    </source>
</evidence>
<feature type="domain" description="HTH marR-type" evidence="1">
    <location>
        <begin position="18"/>
        <end position="64"/>
    </location>
</feature>
<dbReference type="Pfam" id="PF12802">
    <property type="entry name" value="MarR_2"/>
    <property type="match status" value="1"/>
</dbReference>
<keyword evidence="3" id="KW-1185">Reference proteome</keyword>
<dbReference type="InterPro" id="IPR000835">
    <property type="entry name" value="HTH_MarR-typ"/>
</dbReference>
<sequence length="101" mass="11000">MEQQAGGWGSLTNHAHELLAIARDPVARIRDIAAACHITECTAQRIVGDLEQAGYLSREREGQHTPPSTWTESCVTAESRLPVQALLVLCNWPRGSLPVGE</sequence>
<accession>A0ABQ3QSE1</accession>